<reference evidence="10" key="1">
    <citation type="journal article" date="2015" name="Nat. Plants">
        <title>Genome expansion of Arabis alpina linked with retrotransposition and reduced symmetric DNA methylation.</title>
        <authorList>
            <person name="Willing E.M."/>
            <person name="Rawat V."/>
            <person name="Mandakova T."/>
            <person name="Maumus F."/>
            <person name="James G.V."/>
            <person name="Nordstroem K.J."/>
            <person name="Becker C."/>
            <person name="Warthmann N."/>
            <person name="Chica C."/>
            <person name="Szarzynska B."/>
            <person name="Zytnicki M."/>
            <person name="Albani M.C."/>
            <person name="Kiefer C."/>
            <person name="Bergonzi S."/>
            <person name="Castaings L."/>
            <person name="Mateos J.L."/>
            <person name="Berns M.C."/>
            <person name="Bujdoso N."/>
            <person name="Piofczyk T."/>
            <person name="de Lorenzo L."/>
            <person name="Barrero-Sicilia C."/>
            <person name="Mateos I."/>
            <person name="Piednoel M."/>
            <person name="Hagmann J."/>
            <person name="Chen-Min-Tao R."/>
            <person name="Iglesias-Fernandez R."/>
            <person name="Schuster S.C."/>
            <person name="Alonso-Blanco C."/>
            <person name="Roudier F."/>
            <person name="Carbonero P."/>
            <person name="Paz-Ares J."/>
            <person name="Davis S.J."/>
            <person name="Pecinka A."/>
            <person name="Quesneville H."/>
            <person name="Colot V."/>
            <person name="Lysak M.A."/>
            <person name="Weigel D."/>
            <person name="Coupland G."/>
            <person name="Schneeberger K."/>
        </authorList>
    </citation>
    <scope>NUCLEOTIDE SEQUENCE [LARGE SCALE GENOMIC DNA]</scope>
    <source>
        <strain evidence="10">cv. Pajares</strain>
    </source>
</reference>
<keyword evidence="10" id="KW-1185">Reference proteome</keyword>
<keyword evidence="7" id="KW-0175">Coiled coil</keyword>
<evidence type="ECO:0000256" key="5">
    <source>
        <dbReference type="ARBA" id="ARBA00022679"/>
    </source>
</evidence>
<dbReference type="EMBL" id="CM002873">
    <property type="protein sequence ID" value="KFK35328.1"/>
    <property type="molecule type" value="Genomic_DNA"/>
</dbReference>
<protein>
    <recommendedName>
        <fullName evidence="4">RING-type E3 ubiquitin transferase</fullName>
        <ecNumber evidence="4">2.3.2.27</ecNumber>
    </recommendedName>
</protein>
<keyword evidence="5" id="KW-0808">Transferase</keyword>
<dbReference type="SUPFAM" id="SSF52402">
    <property type="entry name" value="Adenine nucleotide alpha hydrolases-like"/>
    <property type="match status" value="1"/>
</dbReference>
<dbReference type="Pfam" id="PF04564">
    <property type="entry name" value="U-box"/>
    <property type="match status" value="1"/>
</dbReference>
<dbReference type="OrthoDB" id="10064100at2759"/>
<comment type="catalytic activity">
    <reaction evidence="1">
        <text>S-ubiquitinyl-[E2 ubiquitin-conjugating enzyme]-L-cysteine + [acceptor protein]-L-lysine = [E2 ubiquitin-conjugating enzyme]-L-cysteine + N(6)-ubiquitinyl-[acceptor protein]-L-lysine.</text>
        <dbReference type="EC" id="2.3.2.27"/>
    </reaction>
</comment>
<evidence type="ECO:0000313" key="9">
    <source>
        <dbReference type="EMBL" id="KFK35328.1"/>
    </source>
</evidence>
<feature type="coiled-coil region" evidence="7">
    <location>
        <begin position="230"/>
        <end position="312"/>
    </location>
</feature>
<evidence type="ECO:0000256" key="2">
    <source>
        <dbReference type="ARBA" id="ARBA00003861"/>
    </source>
</evidence>
<comment type="function">
    <text evidence="2">Functions as an E3 ubiquitin ligase.</text>
</comment>
<dbReference type="CDD" id="cd01989">
    <property type="entry name" value="USP_STK_Ubox_N"/>
    <property type="match status" value="1"/>
</dbReference>
<dbReference type="PROSITE" id="PS51698">
    <property type="entry name" value="U_BOX"/>
    <property type="match status" value="1"/>
</dbReference>
<dbReference type="PANTHER" id="PTHR45647">
    <property type="entry name" value="OS02G0152300 PROTEIN"/>
    <property type="match status" value="1"/>
</dbReference>
<keyword evidence="6" id="KW-0833">Ubl conjugation pathway</keyword>
<evidence type="ECO:0000313" key="10">
    <source>
        <dbReference type="Proteomes" id="UP000029120"/>
    </source>
</evidence>
<evidence type="ECO:0000256" key="3">
    <source>
        <dbReference type="ARBA" id="ARBA00004906"/>
    </source>
</evidence>
<dbReference type="OMA" id="CTREAKV"/>
<evidence type="ECO:0000256" key="4">
    <source>
        <dbReference type="ARBA" id="ARBA00012483"/>
    </source>
</evidence>
<dbReference type="Gramene" id="KFK35328">
    <property type="protein sequence ID" value="KFK35328"/>
    <property type="gene ID" value="AALP_AA5G270600"/>
</dbReference>
<dbReference type="InterPro" id="IPR051348">
    <property type="entry name" value="U-box_ubiquitin_ligases"/>
</dbReference>
<gene>
    <name evidence="9" type="ordered locus">AALP_Aa5g270600</name>
</gene>
<dbReference type="CDD" id="cd16655">
    <property type="entry name" value="RING-Ubox_WDSUB1-like"/>
    <property type="match status" value="1"/>
</dbReference>
<dbReference type="eggNOG" id="ENOG502SN9F">
    <property type="taxonomic scope" value="Eukaryota"/>
</dbReference>
<dbReference type="InterPro" id="IPR013083">
    <property type="entry name" value="Znf_RING/FYVE/PHD"/>
</dbReference>
<dbReference type="InterPro" id="IPR014729">
    <property type="entry name" value="Rossmann-like_a/b/a_fold"/>
</dbReference>
<name>A0A087GZM6_ARAAL</name>
<dbReference type="UniPathway" id="UPA00143"/>
<dbReference type="Gene3D" id="3.30.40.10">
    <property type="entry name" value="Zinc/RING finger domain, C3HC4 (zinc finger)"/>
    <property type="match status" value="1"/>
</dbReference>
<dbReference type="AlphaFoldDB" id="A0A087GZM6"/>
<dbReference type="InterPro" id="IPR003613">
    <property type="entry name" value="Ubox_domain"/>
</dbReference>
<sequence>MVMDEKIYVAVTGKDLESKSSLVWAVENFGVGKEYCIVYVHQPIQISVPGAMLCDQKLRRYRKEKEKAHKNLDKYLKICKQMQVSAEKIYIEMDSVEKGILQLISDRGVRKLVMGAATDRHYSMRMRDVQSKKAIYIRREAPDTCHIWFTCNRYLICSREAKKRDNLYLESALSSSLSQSEITRGNEIVPSSSTVRDDESIKVAVMEVDNSIMEARFEASKREEAEKYAIDAIKRANDELKRRKETEKALRKAKEELVKIRSESETRITEFDMVIRKLQEKYSLSMEALKRLREERDELKIELREVSKLKSNRSKNHEPPQYFICPITQDVMEDPHVAADGFTYEGEAISGWFERGHETSPMTNKILPHTSLVQNLALRSAIQEWLQISCSCTH</sequence>
<dbReference type="EC" id="2.3.2.27" evidence="4"/>
<organism evidence="9 10">
    <name type="scientific">Arabis alpina</name>
    <name type="common">Alpine rock-cress</name>
    <dbReference type="NCBI Taxonomy" id="50452"/>
    <lineage>
        <taxon>Eukaryota</taxon>
        <taxon>Viridiplantae</taxon>
        <taxon>Streptophyta</taxon>
        <taxon>Embryophyta</taxon>
        <taxon>Tracheophyta</taxon>
        <taxon>Spermatophyta</taxon>
        <taxon>Magnoliopsida</taxon>
        <taxon>eudicotyledons</taxon>
        <taxon>Gunneridae</taxon>
        <taxon>Pentapetalae</taxon>
        <taxon>rosids</taxon>
        <taxon>malvids</taxon>
        <taxon>Brassicales</taxon>
        <taxon>Brassicaceae</taxon>
        <taxon>Arabideae</taxon>
        <taxon>Arabis</taxon>
    </lineage>
</organism>
<accession>A0A087GZM6</accession>
<dbReference type="Proteomes" id="UP000029120">
    <property type="component" value="Chromosome 5"/>
</dbReference>
<dbReference type="GO" id="GO:0016567">
    <property type="term" value="P:protein ubiquitination"/>
    <property type="evidence" value="ECO:0007669"/>
    <property type="project" value="UniProtKB-UniPathway"/>
</dbReference>
<dbReference type="Gene3D" id="3.40.50.620">
    <property type="entry name" value="HUPs"/>
    <property type="match status" value="1"/>
</dbReference>
<feature type="domain" description="U-box" evidence="8">
    <location>
        <begin position="318"/>
        <end position="392"/>
    </location>
</feature>
<comment type="pathway">
    <text evidence="3">Protein modification; protein ubiquitination.</text>
</comment>
<dbReference type="SMART" id="SM00504">
    <property type="entry name" value="Ubox"/>
    <property type="match status" value="1"/>
</dbReference>
<dbReference type="GO" id="GO:0061630">
    <property type="term" value="F:ubiquitin protein ligase activity"/>
    <property type="evidence" value="ECO:0007669"/>
    <property type="project" value="UniProtKB-EC"/>
</dbReference>
<dbReference type="SUPFAM" id="SSF57850">
    <property type="entry name" value="RING/U-box"/>
    <property type="match status" value="1"/>
</dbReference>
<evidence type="ECO:0000256" key="1">
    <source>
        <dbReference type="ARBA" id="ARBA00000900"/>
    </source>
</evidence>
<proteinExistence type="predicted"/>
<dbReference type="PANTHER" id="PTHR45647:SF149">
    <property type="entry name" value="U-BOX DOMAIN-CONTAINING PROTEIN 36-RELATED"/>
    <property type="match status" value="1"/>
</dbReference>
<evidence type="ECO:0000256" key="7">
    <source>
        <dbReference type="SAM" id="Coils"/>
    </source>
</evidence>
<evidence type="ECO:0000259" key="8">
    <source>
        <dbReference type="PROSITE" id="PS51698"/>
    </source>
</evidence>
<evidence type="ECO:0000256" key="6">
    <source>
        <dbReference type="ARBA" id="ARBA00022786"/>
    </source>
</evidence>